<reference evidence="1 2" key="1">
    <citation type="submission" date="2014-04" db="EMBL/GenBank/DDBJ databases">
        <authorList>
            <consortium name="DOE Joint Genome Institute"/>
            <person name="Kuo A."/>
            <person name="Tarkka M."/>
            <person name="Buscot F."/>
            <person name="Kohler A."/>
            <person name="Nagy L.G."/>
            <person name="Floudas D."/>
            <person name="Copeland A."/>
            <person name="Barry K.W."/>
            <person name="Cichocki N."/>
            <person name="Veneault-Fourrey C."/>
            <person name="LaButti K."/>
            <person name="Lindquist E.A."/>
            <person name="Lipzen A."/>
            <person name="Lundell T."/>
            <person name="Morin E."/>
            <person name="Murat C."/>
            <person name="Sun H."/>
            <person name="Tunlid A."/>
            <person name="Henrissat B."/>
            <person name="Grigoriev I.V."/>
            <person name="Hibbett D.S."/>
            <person name="Martin F."/>
            <person name="Nordberg H.P."/>
            <person name="Cantor M.N."/>
            <person name="Hua S.X."/>
        </authorList>
    </citation>
    <scope>NUCLEOTIDE SEQUENCE [LARGE SCALE GENOMIC DNA]</scope>
    <source>
        <strain evidence="1 2">F 1598</strain>
    </source>
</reference>
<dbReference type="Gene3D" id="3.80.10.10">
    <property type="entry name" value="Ribonuclease Inhibitor"/>
    <property type="match status" value="1"/>
</dbReference>
<dbReference type="HOGENOM" id="CLU_020999_1_2_1"/>
<accession>A0A0C3GC69</accession>
<keyword evidence="2" id="KW-1185">Reference proteome</keyword>
<proteinExistence type="predicted"/>
<dbReference type="Proteomes" id="UP000054166">
    <property type="component" value="Unassembled WGS sequence"/>
</dbReference>
<sequence>MLANWPTVDDLPESFRRNAQVIQTSLDLEEHIKNIIARNPYVPPTGDRCPINDLPNELLAHIFFLGTYEDDEDDEDDMYRDDVDVVEDDDSEDEQENGALPNESVLPFQVLVSHVCAHWRTVAIEAPALWTAIRFADESPPFTRCQTWIERSKTLSLDIEIDCTVLVEPSEPSEASSIEEDEEEIEQKPLLSLEDVAKILSIITPHIARWRGLEVQVEEYTYMLLVTTALSSLSSAPALEVLQLYHYGEEDEEDYDHFQPAHLRTPFPVLFSGDAPKLTQIALWGVHIAWSHAKNTFLKNLKDLELAYHAEDVRPSWEEFQHIVVGSPELDTLSLCASGPSGQPSEWQSESPIELAGLKNLVLAFHTPTYISSLIKLLHMPNVTSLALDFEADDFSTFAKQLATPRPGTNKSLLKGLEHLKISGLPCGKGTVDVMYEQLGNLRSINLKMNEDFLDGIFFEKLRVPIASPSSTVPAAFYCPNLDTLTTSGIDGMTMRAFIEARRKAGIPVKRVFMSEEDEVNINDEVWLRDQLETFELYEPSDEETDVDLMDDEMDVD</sequence>
<gene>
    <name evidence="1" type="ORF">PILCRDRAFT_61001</name>
</gene>
<dbReference type="SUPFAM" id="SSF52047">
    <property type="entry name" value="RNI-like"/>
    <property type="match status" value="1"/>
</dbReference>
<evidence type="ECO:0000313" key="2">
    <source>
        <dbReference type="Proteomes" id="UP000054166"/>
    </source>
</evidence>
<dbReference type="EMBL" id="KN832975">
    <property type="protein sequence ID" value="KIM89324.1"/>
    <property type="molecule type" value="Genomic_DNA"/>
</dbReference>
<dbReference type="STRING" id="765440.A0A0C3GC69"/>
<dbReference type="AlphaFoldDB" id="A0A0C3GC69"/>
<dbReference type="InParanoid" id="A0A0C3GC69"/>
<name>A0A0C3GC69_PILCF</name>
<reference evidence="2" key="2">
    <citation type="submission" date="2015-01" db="EMBL/GenBank/DDBJ databases">
        <title>Evolutionary Origins and Diversification of the Mycorrhizal Mutualists.</title>
        <authorList>
            <consortium name="DOE Joint Genome Institute"/>
            <consortium name="Mycorrhizal Genomics Consortium"/>
            <person name="Kohler A."/>
            <person name="Kuo A."/>
            <person name="Nagy L.G."/>
            <person name="Floudas D."/>
            <person name="Copeland A."/>
            <person name="Barry K.W."/>
            <person name="Cichocki N."/>
            <person name="Veneault-Fourrey C."/>
            <person name="LaButti K."/>
            <person name="Lindquist E.A."/>
            <person name="Lipzen A."/>
            <person name="Lundell T."/>
            <person name="Morin E."/>
            <person name="Murat C."/>
            <person name="Riley R."/>
            <person name="Ohm R."/>
            <person name="Sun H."/>
            <person name="Tunlid A."/>
            <person name="Henrissat B."/>
            <person name="Grigoriev I.V."/>
            <person name="Hibbett D.S."/>
            <person name="Martin F."/>
        </authorList>
    </citation>
    <scope>NUCLEOTIDE SEQUENCE [LARGE SCALE GENOMIC DNA]</scope>
    <source>
        <strain evidence="2">F 1598</strain>
    </source>
</reference>
<dbReference type="InterPro" id="IPR032675">
    <property type="entry name" value="LRR_dom_sf"/>
</dbReference>
<evidence type="ECO:0000313" key="1">
    <source>
        <dbReference type="EMBL" id="KIM89324.1"/>
    </source>
</evidence>
<dbReference type="Gene3D" id="1.20.1280.50">
    <property type="match status" value="1"/>
</dbReference>
<protein>
    <submittedName>
        <fullName evidence="1">Uncharacterized protein</fullName>
    </submittedName>
</protein>
<dbReference type="OrthoDB" id="3341212at2759"/>
<organism evidence="1 2">
    <name type="scientific">Piloderma croceum (strain F 1598)</name>
    <dbReference type="NCBI Taxonomy" id="765440"/>
    <lineage>
        <taxon>Eukaryota</taxon>
        <taxon>Fungi</taxon>
        <taxon>Dikarya</taxon>
        <taxon>Basidiomycota</taxon>
        <taxon>Agaricomycotina</taxon>
        <taxon>Agaricomycetes</taxon>
        <taxon>Agaricomycetidae</taxon>
        <taxon>Atheliales</taxon>
        <taxon>Atheliaceae</taxon>
        <taxon>Piloderma</taxon>
    </lineage>
</organism>